<keyword evidence="2 4" id="KW-0808">Transferase</keyword>
<dbReference type="InterPro" id="IPR004556">
    <property type="entry name" value="HemK-like"/>
</dbReference>
<organism evidence="7 8">
    <name type="scientific">Candidatus Methylacidithermus pantelleriae</name>
    <dbReference type="NCBI Taxonomy" id="2744239"/>
    <lineage>
        <taxon>Bacteria</taxon>
        <taxon>Pseudomonadati</taxon>
        <taxon>Verrucomicrobiota</taxon>
        <taxon>Methylacidiphilae</taxon>
        <taxon>Methylacidiphilales</taxon>
        <taxon>Methylacidiphilaceae</taxon>
        <taxon>Candidatus Methylacidithermus</taxon>
    </lineage>
</organism>
<keyword evidence="8" id="KW-1185">Reference proteome</keyword>
<dbReference type="Pfam" id="PF17827">
    <property type="entry name" value="PrmC_N"/>
    <property type="match status" value="1"/>
</dbReference>
<gene>
    <name evidence="4 7" type="primary">prmC</name>
    <name evidence="7" type="ORF">MPNT_100015</name>
</gene>
<feature type="binding site" evidence="4">
    <location>
        <position position="183"/>
    </location>
    <ligand>
        <name>S-adenosyl-L-methionine</name>
        <dbReference type="ChEBI" id="CHEBI:59789"/>
    </ligand>
</feature>
<evidence type="ECO:0000259" key="6">
    <source>
        <dbReference type="Pfam" id="PF17827"/>
    </source>
</evidence>
<dbReference type="Gene3D" id="3.40.50.150">
    <property type="entry name" value="Vaccinia Virus protein VP39"/>
    <property type="match status" value="1"/>
</dbReference>
<comment type="similarity">
    <text evidence="4">Belongs to the protein N5-glutamine methyltransferase family. PrmC subfamily.</text>
</comment>
<protein>
    <recommendedName>
        <fullName evidence="4">Release factor glutamine methyltransferase</fullName>
        <shortName evidence="4">RF MTase</shortName>
        <ecNumber evidence="4">2.1.1.297</ecNumber>
    </recommendedName>
    <alternativeName>
        <fullName evidence="4">N5-glutamine methyltransferase PrmC</fullName>
    </alternativeName>
    <alternativeName>
        <fullName evidence="4">Protein-(glutamine-N5) MTase PrmC</fullName>
    </alternativeName>
    <alternativeName>
        <fullName evidence="4">Protein-glutamine N-methyltransferase PrmC</fullName>
    </alternativeName>
</protein>
<dbReference type="AlphaFoldDB" id="A0A8J2BHT0"/>
<dbReference type="NCBIfam" id="TIGR00536">
    <property type="entry name" value="hemK_fam"/>
    <property type="match status" value="1"/>
</dbReference>
<feature type="domain" description="Release factor glutamine methyltransferase N-terminal" evidence="6">
    <location>
        <begin position="5"/>
        <end position="75"/>
    </location>
</feature>
<dbReference type="InterPro" id="IPR050320">
    <property type="entry name" value="N5-glutamine_MTase"/>
</dbReference>
<dbReference type="InterPro" id="IPR019874">
    <property type="entry name" value="RF_methyltr_PrmC"/>
</dbReference>
<evidence type="ECO:0000259" key="5">
    <source>
        <dbReference type="Pfam" id="PF13847"/>
    </source>
</evidence>
<dbReference type="EC" id="2.1.1.297" evidence="4"/>
<accession>A0A8J2BHT0</accession>
<sequence length="274" mass="30440">MKIGEVLSLTTQYLHKHGVDSPRLSAEWLLADLLAVKRLDLYLRFDQSLPEELLETLRTLVRRRARGEPLQYIQGYALFRGQRFTVTPATFIPRPETEILLEEILPFLDPQGPPILDVGTGCGVLAICLAQMFPQLTIFGCDKSDAALAVAKENAQGLGNVTFLESDLLDGAPQIFYQAIVANLPYIPTAWIPKLPKEIQWEPVLALDGGPDGMRYIRGLAEQARGRCRWLALEIGDGQAEPIQTSLQKLGYHVTKLVEDLRGIPRVLIAQSCA</sequence>
<comment type="caution">
    <text evidence="7">The sequence shown here is derived from an EMBL/GenBank/DDBJ whole genome shotgun (WGS) entry which is preliminary data.</text>
</comment>
<evidence type="ECO:0000256" key="3">
    <source>
        <dbReference type="ARBA" id="ARBA00022691"/>
    </source>
</evidence>
<proteinExistence type="inferred from homology"/>
<dbReference type="GO" id="GO:0102559">
    <property type="term" value="F:peptide chain release factor N(5)-glutamine methyltransferase activity"/>
    <property type="evidence" value="ECO:0007669"/>
    <property type="project" value="UniProtKB-EC"/>
</dbReference>
<evidence type="ECO:0000313" key="7">
    <source>
        <dbReference type="EMBL" id="CAF0691345.1"/>
    </source>
</evidence>
<comment type="caution">
    <text evidence="4">Lacks conserved residue(s) required for the propagation of feature annotation.</text>
</comment>
<dbReference type="GO" id="GO:0032259">
    <property type="term" value="P:methylation"/>
    <property type="evidence" value="ECO:0007669"/>
    <property type="project" value="UniProtKB-KW"/>
</dbReference>
<dbReference type="InterPro" id="IPR025714">
    <property type="entry name" value="Methyltranfer_dom"/>
</dbReference>
<dbReference type="RefSeq" id="WP_174582681.1">
    <property type="nucleotide sequence ID" value="NZ_CAJNOB010000002.1"/>
</dbReference>
<dbReference type="InterPro" id="IPR029063">
    <property type="entry name" value="SAM-dependent_MTases_sf"/>
</dbReference>
<dbReference type="NCBIfam" id="TIGR03534">
    <property type="entry name" value="RF_mod_PrmC"/>
    <property type="match status" value="1"/>
</dbReference>
<evidence type="ECO:0000256" key="4">
    <source>
        <dbReference type="HAMAP-Rule" id="MF_02126"/>
    </source>
</evidence>
<keyword evidence="3 4" id="KW-0949">S-adenosyl-L-methionine</keyword>
<dbReference type="Proteomes" id="UP000663859">
    <property type="component" value="Unassembled WGS sequence"/>
</dbReference>
<dbReference type="HAMAP" id="MF_02126">
    <property type="entry name" value="RF_methyltr_PrmC"/>
    <property type="match status" value="1"/>
</dbReference>
<feature type="binding site" evidence="4">
    <location>
        <position position="142"/>
    </location>
    <ligand>
        <name>S-adenosyl-L-methionine</name>
        <dbReference type="ChEBI" id="CHEBI:59789"/>
    </ligand>
</feature>
<reference evidence="7" key="1">
    <citation type="submission" date="2021-02" db="EMBL/GenBank/DDBJ databases">
        <authorList>
            <person name="Cremers G."/>
            <person name="Picone N."/>
        </authorList>
    </citation>
    <scope>NUCLEOTIDE SEQUENCE</scope>
    <source>
        <strain evidence="7">PQ17</strain>
    </source>
</reference>
<dbReference type="PANTHER" id="PTHR18895:SF74">
    <property type="entry name" value="MTRF1L RELEASE FACTOR GLUTAMINE METHYLTRANSFERASE"/>
    <property type="match status" value="1"/>
</dbReference>
<keyword evidence="1 4" id="KW-0489">Methyltransferase</keyword>
<comment type="catalytic activity">
    <reaction evidence="4">
        <text>L-glutaminyl-[peptide chain release factor] + S-adenosyl-L-methionine = N(5)-methyl-L-glutaminyl-[peptide chain release factor] + S-adenosyl-L-homocysteine + H(+)</text>
        <dbReference type="Rhea" id="RHEA:42896"/>
        <dbReference type="Rhea" id="RHEA-COMP:10271"/>
        <dbReference type="Rhea" id="RHEA-COMP:10272"/>
        <dbReference type="ChEBI" id="CHEBI:15378"/>
        <dbReference type="ChEBI" id="CHEBI:30011"/>
        <dbReference type="ChEBI" id="CHEBI:57856"/>
        <dbReference type="ChEBI" id="CHEBI:59789"/>
        <dbReference type="ChEBI" id="CHEBI:61891"/>
        <dbReference type="EC" id="2.1.1.297"/>
    </reaction>
</comment>
<feature type="domain" description="Methyltransferase" evidence="5">
    <location>
        <begin position="114"/>
        <end position="178"/>
    </location>
</feature>
<dbReference type="SUPFAM" id="SSF53335">
    <property type="entry name" value="S-adenosyl-L-methionine-dependent methyltransferases"/>
    <property type="match status" value="1"/>
</dbReference>
<name>A0A8J2BHT0_9BACT</name>
<dbReference type="EMBL" id="CAJNOB010000002">
    <property type="protein sequence ID" value="CAF0691345.1"/>
    <property type="molecule type" value="Genomic_DNA"/>
</dbReference>
<evidence type="ECO:0000313" key="8">
    <source>
        <dbReference type="Proteomes" id="UP000663859"/>
    </source>
</evidence>
<dbReference type="PANTHER" id="PTHR18895">
    <property type="entry name" value="HEMK METHYLTRANSFERASE"/>
    <property type="match status" value="1"/>
</dbReference>
<feature type="binding site" evidence="4">
    <location>
        <begin position="119"/>
        <end position="123"/>
    </location>
    <ligand>
        <name>S-adenosyl-L-methionine</name>
        <dbReference type="ChEBI" id="CHEBI:59789"/>
    </ligand>
</feature>
<dbReference type="Pfam" id="PF13847">
    <property type="entry name" value="Methyltransf_31"/>
    <property type="match status" value="1"/>
</dbReference>
<evidence type="ECO:0000256" key="2">
    <source>
        <dbReference type="ARBA" id="ARBA00022679"/>
    </source>
</evidence>
<comment type="function">
    <text evidence="4">Methylates the class 1 translation termination release factors RF1/PrfA and RF2/PrfB on the glutamine residue of the universally conserved GGQ motif.</text>
</comment>
<dbReference type="Gene3D" id="1.10.8.10">
    <property type="entry name" value="DNA helicase RuvA subunit, C-terminal domain"/>
    <property type="match status" value="1"/>
</dbReference>
<dbReference type="CDD" id="cd02440">
    <property type="entry name" value="AdoMet_MTases"/>
    <property type="match status" value="1"/>
</dbReference>
<dbReference type="InterPro" id="IPR040758">
    <property type="entry name" value="PrmC_N"/>
</dbReference>
<evidence type="ECO:0000256" key="1">
    <source>
        <dbReference type="ARBA" id="ARBA00022603"/>
    </source>
</evidence>